<gene>
    <name evidence="2" type="ORF">WA45_06975</name>
</gene>
<dbReference type="InterPro" id="IPR053163">
    <property type="entry name" value="HTH-type_regulator_Rgg"/>
</dbReference>
<dbReference type="CDD" id="cd00093">
    <property type="entry name" value="HTH_XRE"/>
    <property type="match status" value="1"/>
</dbReference>
<dbReference type="RefSeq" id="WP_000410032.1">
    <property type="nucleotide sequence ID" value="NZ_AP018935.1"/>
</dbReference>
<dbReference type="Pfam" id="PF21259">
    <property type="entry name" value="Rgg_C"/>
    <property type="match status" value="1"/>
</dbReference>
<dbReference type="PANTHER" id="PTHR37038:SF12">
    <property type="entry name" value="TRANSCRIPTIONAL REGULATOR"/>
    <property type="match status" value="1"/>
</dbReference>
<dbReference type="Pfam" id="PF01381">
    <property type="entry name" value="HTH_3"/>
    <property type="match status" value="1"/>
</dbReference>
<dbReference type="InterPro" id="IPR010982">
    <property type="entry name" value="Lambda_DNA-bd_dom_sf"/>
</dbReference>
<reference evidence="2 3" key="1">
    <citation type="journal article" date="2015" name="PLoS ONE">
        <title>Genomic analysis reveals the molecular basis for capsule loss in the group B streptococcus population.</title>
        <authorList>
            <consortium name="DEVANI Consortium"/>
            <person name="Rosini R."/>
            <person name="Campisi E."/>
            <person name="De Chiara M."/>
            <person name="Tettelin H."/>
            <person name="Rinaudo D."/>
            <person name="Toniolo C."/>
            <person name="Metruccio M."/>
            <person name="Guidotti S."/>
            <person name="Sorensen U.B."/>
            <person name="Kilian M."/>
            <person name="Ramirez M."/>
            <person name="Janulczyk R."/>
            <person name="Donati C."/>
            <person name="Grandi G."/>
            <person name="Margarit I."/>
        </authorList>
    </citation>
    <scope>NUCLEOTIDE SEQUENCE [LARGE SCALE GENOMIC DNA]</scope>
    <source>
        <strain evidence="2 3">ES-PW-063</strain>
    </source>
</reference>
<dbReference type="InterPro" id="IPR001387">
    <property type="entry name" value="Cro/C1-type_HTH"/>
</dbReference>
<evidence type="ECO:0000259" key="1">
    <source>
        <dbReference type="PROSITE" id="PS50943"/>
    </source>
</evidence>
<dbReference type="OMA" id="VFINARQ"/>
<name>A0A076YVW0_STRAG</name>
<sequence>MEKELGKTLRRLRKGKKVSISSLADEHLSKSQISRFERGESEITCSRLLNILDKLNITIDEFVSIHSKAHTHFFILLNRVRKYCAEKNVTKLVALLEDHNHKDYEKIMIKALIFSIDQSIEPNQEELARLTDYLFTVEQWGYYEIILLGNCSRLINYNTLFLLTKEMVNSFAYSEQNKTNKILVTQLAINCLIISIDHSYFEHSHYLIDKVRSLLQDEVNFYEKTVFLYVTGYYHLKLGDTSSGKEDMRKALQIFKYLGEDSFYNTYNEHYCQKVLGNNKEC</sequence>
<dbReference type="AlphaFoldDB" id="A0A076YVW0"/>
<comment type="caution">
    <text evidence="2">The sequence shown here is derived from an EMBL/GenBank/DDBJ whole genome shotgun (WGS) entry which is preliminary data.</text>
</comment>
<evidence type="ECO:0000313" key="3">
    <source>
        <dbReference type="Proteomes" id="UP000035174"/>
    </source>
</evidence>
<dbReference type="InterPro" id="IPR010057">
    <property type="entry name" value="Transcription_activator_Rgg_C"/>
</dbReference>
<dbReference type="Proteomes" id="UP000035174">
    <property type="component" value="Unassembled WGS sequence"/>
</dbReference>
<dbReference type="SMART" id="SM00530">
    <property type="entry name" value="HTH_XRE"/>
    <property type="match status" value="1"/>
</dbReference>
<dbReference type="EMBL" id="LCVB01000030">
    <property type="protein sequence ID" value="KLJ28889.1"/>
    <property type="molecule type" value="Genomic_DNA"/>
</dbReference>
<dbReference type="PANTHER" id="PTHR37038">
    <property type="entry name" value="TRANSCRIPTIONAL REGULATOR-RELATED"/>
    <property type="match status" value="1"/>
</dbReference>
<dbReference type="SMR" id="A0A076YVW0"/>
<organism evidence="2 3">
    <name type="scientific">Streptococcus agalactiae</name>
    <dbReference type="NCBI Taxonomy" id="1311"/>
    <lineage>
        <taxon>Bacteria</taxon>
        <taxon>Bacillati</taxon>
        <taxon>Bacillota</taxon>
        <taxon>Bacilli</taxon>
        <taxon>Lactobacillales</taxon>
        <taxon>Streptococcaceae</taxon>
        <taxon>Streptococcus</taxon>
    </lineage>
</organism>
<feature type="domain" description="HTH cro/C1-type" evidence="1">
    <location>
        <begin position="9"/>
        <end position="62"/>
    </location>
</feature>
<evidence type="ECO:0000313" key="2">
    <source>
        <dbReference type="EMBL" id="KLJ28889.1"/>
    </source>
</evidence>
<protein>
    <submittedName>
        <fullName evidence="2">Transcriptional regulator</fullName>
    </submittedName>
</protein>
<accession>A0A076YVW0</accession>
<dbReference type="NCBIfam" id="TIGR01716">
    <property type="entry name" value="RGG_Cterm"/>
    <property type="match status" value="1"/>
</dbReference>
<dbReference type="PROSITE" id="PS50943">
    <property type="entry name" value="HTH_CROC1"/>
    <property type="match status" value="1"/>
</dbReference>
<dbReference type="Gene3D" id="1.25.40.10">
    <property type="entry name" value="Tetratricopeptide repeat domain"/>
    <property type="match status" value="1"/>
</dbReference>
<dbReference type="InterPro" id="IPR011990">
    <property type="entry name" value="TPR-like_helical_dom_sf"/>
</dbReference>
<dbReference type="SUPFAM" id="SSF47413">
    <property type="entry name" value="lambda repressor-like DNA-binding domains"/>
    <property type="match status" value="1"/>
</dbReference>
<dbReference type="GO" id="GO:0003677">
    <property type="term" value="F:DNA binding"/>
    <property type="evidence" value="ECO:0007669"/>
    <property type="project" value="InterPro"/>
</dbReference>
<proteinExistence type="predicted"/>